<dbReference type="PANTHER" id="PTHR46191">
    <property type="match status" value="1"/>
</dbReference>
<gene>
    <name evidence="1" type="ORF">FPL14_19140</name>
</gene>
<dbReference type="Gene3D" id="3.40.50.1000">
    <property type="entry name" value="HAD superfamily/HAD-like"/>
    <property type="match status" value="1"/>
</dbReference>
<protein>
    <submittedName>
        <fullName evidence="1">HAD-IA family hydrolase</fullName>
    </submittedName>
</protein>
<dbReference type="AlphaFoldDB" id="A0A7G5C1H9"/>
<reference evidence="1 2" key="1">
    <citation type="submission" date="2019-07" db="EMBL/GenBank/DDBJ databases">
        <authorList>
            <person name="Kim J.K."/>
            <person name="Cheong H.-M."/>
            <person name="Choi Y."/>
            <person name="Hwang K.J."/>
            <person name="Lee S."/>
            <person name="Choi C."/>
        </authorList>
    </citation>
    <scope>NUCLEOTIDE SEQUENCE [LARGE SCALE GENOMIC DNA]</scope>
    <source>
        <strain evidence="1 2">KS 22</strain>
    </source>
</reference>
<dbReference type="GO" id="GO:0016787">
    <property type="term" value="F:hydrolase activity"/>
    <property type="evidence" value="ECO:0007669"/>
    <property type="project" value="UniProtKB-KW"/>
</dbReference>
<dbReference type="InterPro" id="IPR023198">
    <property type="entry name" value="PGP-like_dom2"/>
</dbReference>
<accession>A0A7G5C1H9</accession>
<keyword evidence="1" id="KW-0378">Hydrolase</keyword>
<sequence length="240" mass="27915">MGKSFIWFDLGYTLVYKPRERIYRAFLLEHGIHRTIEEIELAYHVVDKHFMRYYPGVLGREQERFFPWYLGLLNYELKVDFKLHEQYARLEELERLQGYRWELYPFVIETLERLKRNGIGLGLISNWDGGARDLLDRCGLTRLLDAIVISSEVGFEKPSQEIFRHACLIAGVTPDKGLYVGDNYYDDVVGSRAIGLDSVLINRLGYRGIEEIEFSPILASIASLPDWLNHTVGAGTWEFD</sequence>
<dbReference type="SUPFAM" id="SSF56784">
    <property type="entry name" value="HAD-like"/>
    <property type="match status" value="1"/>
</dbReference>
<dbReference type="InterPro" id="IPR036412">
    <property type="entry name" value="HAD-like_sf"/>
</dbReference>
<evidence type="ECO:0000313" key="2">
    <source>
        <dbReference type="Proteomes" id="UP000515679"/>
    </source>
</evidence>
<proteinExistence type="predicted"/>
<dbReference type="Proteomes" id="UP000515679">
    <property type="component" value="Chromosome"/>
</dbReference>
<dbReference type="Gene3D" id="1.10.150.240">
    <property type="entry name" value="Putative phosphatase, domain 2"/>
    <property type="match status" value="1"/>
</dbReference>
<dbReference type="PANTHER" id="PTHR46191:SF2">
    <property type="entry name" value="HALOACID DEHALOGENASE-LIKE HYDROLASE DOMAIN-CONTAINING PROTEIN 3"/>
    <property type="match status" value="1"/>
</dbReference>
<dbReference type="SFLD" id="SFLDS00003">
    <property type="entry name" value="Haloacid_Dehalogenase"/>
    <property type="match status" value="1"/>
</dbReference>
<dbReference type="InterPro" id="IPR051828">
    <property type="entry name" value="HAD-like_hydrolase_domain"/>
</dbReference>
<evidence type="ECO:0000313" key="1">
    <source>
        <dbReference type="EMBL" id="QMV43063.1"/>
    </source>
</evidence>
<organism evidence="1 2">
    <name type="scientific">Cohnella cholangitidis</name>
    <dbReference type="NCBI Taxonomy" id="2598458"/>
    <lineage>
        <taxon>Bacteria</taxon>
        <taxon>Bacillati</taxon>
        <taxon>Bacillota</taxon>
        <taxon>Bacilli</taxon>
        <taxon>Bacillales</taxon>
        <taxon>Paenibacillaceae</taxon>
        <taxon>Cohnella</taxon>
    </lineage>
</organism>
<dbReference type="KEGG" id="cchl:FPL14_19140"/>
<dbReference type="PRINTS" id="PR00413">
    <property type="entry name" value="HADHALOGNASE"/>
</dbReference>
<dbReference type="NCBIfam" id="TIGR01549">
    <property type="entry name" value="HAD-SF-IA-v1"/>
    <property type="match status" value="1"/>
</dbReference>
<dbReference type="SFLD" id="SFLDG01129">
    <property type="entry name" value="C1.5:_HAD__Beta-PGM__Phosphata"/>
    <property type="match status" value="1"/>
</dbReference>
<name>A0A7G5C1H9_9BACL</name>
<keyword evidence="2" id="KW-1185">Reference proteome</keyword>
<dbReference type="InterPro" id="IPR023214">
    <property type="entry name" value="HAD_sf"/>
</dbReference>
<dbReference type="Pfam" id="PF00702">
    <property type="entry name" value="Hydrolase"/>
    <property type="match status" value="1"/>
</dbReference>
<dbReference type="InterPro" id="IPR006439">
    <property type="entry name" value="HAD-SF_hydro_IA"/>
</dbReference>
<dbReference type="EMBL" id="CP041969">
    <property type="protein sequence ID" value="QMV43063.1"/>
    <property type="molecule type" value="Genomic_DNA"/>
</dbReference>
<dbReference type="RefSeq" id="WP_182299295.1">
    <property type="nucleotide sequence ID" value="NZ_CP041969.1"/>
</dbReference>